<feature type="transmembrane region" description="Helical" evidence="1">
    <location>
        <begin position="191"/>
        <end position="209"/>
    </location>
</feature>
<dbReference type="GO" id="GO:0016020">
    <property type="term" value="C:membrane"/>
    <property type="evidence" value="ECO:0007669"/>
    <property type="project" value="InterPro"/>
</dbReference>
<feature type="transmembrane region" description="Helical" evidence="1">
    <location>
        <begin position="89"/>
        <end position="112"/>
    </location>
</feature>
<name>A0A9P1IT85_9PELO</name>
<dbReference type="AlphaFoldDB" id="A0A9P1IT85"/>
<organism evidence="2 3">
    <name type="scientific">Caenorhabditis angaria</name>
    <dbReference type="NCBI Taxonomy" id="860376"/>
    <lineage>
        <taxon>Eukaryota</taxon>
        <taxon>Metazoa</taxon>
        <taxon>Ecdysozoa</taxon>
        <taxon>Nematoda</taxon>
        <taxon>Chromadorea</taxon>
        <taxon>Rhabditida</taxon>
        <taxon>Rhabditina</taxon>
        <taxon>Rhabditomorpha</taxon>
        <taxon>Rhabditoidea</taxon>
        <taxon>Rhabditidae</taxon>
        <taxon>Peloderinae</taxon>
        <taxon>Caenorhabditis</taxon>
    </lineage>
</organism>
<evidence type="ECO:0008006" key="4">
    <source>
        <dbReference type="Google" id="ProtNLM"/>
    </source>
</evidence>
<proteinExistence type="predicted"/>
<dbReference type="InterPro" id="IPR008485">
    <property type="entry name" value="JAMP"/>
</dbReference>
<dbReference type="GO" id="GO:0036503">
    <property type="term" value="P:ERAD pathway"/>
    <property type="evidence" value="ECO:0007669"/>
    <property type="project" value="TreeGrafter"/>
</dbReference>
<evidence type="ECO:0000313" key="2">
    <source>
        <dbReference type="EMBL" id="CAI5450331.1"/>
    </source>
</evidence>
<feature type="transmembrane region" description="Helical" evidence="1">
    <location>
        <begin position="59"/>
        <end position="77"/>
    </location>
</feature>
<gene>
    <name evidence="2" type="ORF">CAMP_LOCUS12968</name>
</gene>
<evidence type="ECO:0000256" key="1">
    <source>
        <dbReference type="SAM" id="Phobius"/>
    </source>
</evidence>
<dbReference type="Pfam" id="PF05571">
    <property type="entry name" value="JAMP"/>
    <property type="match status" value="1"/>
</dbReference>
<keyword evidence="1" id="KW-0812">Transmembrane</keyword>
<feature type="transmembrane region" description="Helical" evidence="1">
    <location>
        <begin position="215"/>
        <end position="234"/>
    </location>
</feature>
<dbReference type="GO" id="GO:0006986">
    <property type="term" value="P:response to unfolded protein"/>
    <property type="evidence" value="ECO:0007669"/>
    <property type="project" value="InterPro"/>
</dbReference>
<dbReference type="PANTHER" id="PTHR12740">
    <property type="entry name" value="JNK1/MAPK8-ASSOCIATED MEMBRANE PROTEIN"/>
    <property type="match status" value="1"/>
</dbReference>
<dbReference type="EMBL" id="CANHGI010000005">
    <property type="protein sequence ID" value="CAI5450331.1"/>
    <property type="molecule type" value="Genomic_DNA"/>
</dbReference>
<feature type="transmembrane region" description="Helical" evidence="1">
    <location>
        <begin position="280"/>
        <end position="301"/>
    </location>
</feature>
<feature type="transmembrane region" description="Helical" evidence="1">
    <location>
        <begin position="255"/>
        <end position="274"/>
    </location>
</feature>
<feature type="transmembrane region" description="Helical" evidence="1">
    <location>
        <begin position="161"/>
        <end position="184"/>
    </location>
</feature>
<sequence>MVVDENGQILPHCLGYCGRYFEANSSDFSCRACPWGFRATSGESSPCEPCQTQLPAYDWMYLLFVALLPLLLHFQFVRHGRRFSRHRYFDIAEYVCVLLENISAALISVLIYPPRFTFLLTSCEKSTMREWYPVLHNPRIGYSKTMKCSSEIVFPLYSLPFAHHLVLISAILIFRSILYCALLYKSSNGKPFYYSLISLPILAGVHSLFAGILFYSFPWILLTSSIMILVYHLAEQGKLAICDLLARLVSSPMHLTILLITTLLLSFSLTAIIIPLNFSYRWFCVGLVPIPLIVYIITLPFTHPAKITKA</sequence>
<dbReference type="OrthoDB" id="5920264at2759"/>
<keyword evidence="3" id="KW-1185">Reference proteome</keyword>
<comment type="caution">
    <text evidence="2">The sequence shown here is derived from an EMBL/GenBank/DDBJ whole genome shotgun (WGS) entry which is preliminary data.</text>
</comment>
<dbReference type="Proteomes" id="UP001152747">
    <property type="component" value="Unassembled WGS sequence"/>
</dbReference>
<evidence type="ECO:0000313" key="3">
    <source>
        <dbReference type="Proteomes" id="UP001152747"/>
    </source>
</evidence>
<keyword evidence="1" id="KW-0472">Membrane</keyword>
<reference evidence="2" key="1">
    <citation type="submission" date="2022-11" db="EMBL/GenBank/DDBJ databases">
        <authorList>
            <person name="Kikuchi T."/>
        </authorList>
    </citation>
    <scope>NUCLEOTIDE SEQUENCE</scope>
    <source>
        <strain evidence="2">PS1010</strain>
    </source>
</reference>
<dbReference type="GO" id="GO:0031625">
    <property type="term" value="F:ubiquitin protein ligase binding"/>
    <property type="evidence" value="ECO:0007669"/>
    <property type="project" value="TreeGrafter"/>
</dbReference>
<keyword evidence="1" id="KW-1133">Transmembrane helix</keyword>
<dbReference type="PANTHER" id="PTHR12740:SF4">
    <property type="entry name" value="JNK1_MAPK8-ASSOCIATED MEMBRANE PROTEIN"/>
    <property type="match status" value="1"/>
</dbReference>
<accession>A0A9P1IT85</accession>
<protein>
    <recommendedName>
        <fullName evidence="4">JNK1/MAPK8-associated membrane protein</fullName>
    </recommendedName>
</protein>